<name>A0A850PYG8_9MYCO</name>
<organism evidence="1 2">
    <name type="scientific">Mycolicibacterium hippocampi</name>
    <dbReference type="NCBI Taxonomy" id="659824"/>
    <lineage>
        <taxon>Bacteria</taxon>
        <taxon>Bacillati</taxon>
        <taxon>Actinomycetota</taxon>
        <taxon>Actinomycetes</taxon>
        <taxon>Mycobacteriales</taxon>
        <taxon>Mycobacteriaceae</taxon>
        <taxon>Mycolicibacterium</taxon>
    </lineage>
</organism>
<gene>
    <name evidence="1" type="ORF">HLY00_3821</name>
</gene>
<reference evidence="1 2" key="1">
    <citation type="submission" date="2020-05" db="EMBL/GenBank/DDBJ databases">
        <title>Draft genome sequence of Mycobacterium hippocampi DL, isolated from European seabass, Dicentrarchus labrax, reared in fish farms.</title>
        <authorList>
            <person name="Stathopoulou P."/>
            <person name="Asimakis E."/>
            <person name="Tzokas K."/>
            <person name="Batargias C."/>
            <person name="Tsiamis G."/>
        </authorList>
    </citation>
    <scope>NUCLEOTIDE SEQUENCE [LARGE SCALE GENOMIC DNA]</scope>
    <source>
        <strain evidence="1 2">DL</strain>
    </source>
</reference>
<accession>A0A850PYG8</accession>
<evidence type="ECO:0000313" key="1">
    <source>
        <dbReference type="EMBL" id="NVN53473.1"/>
    </source>
</evidence>
<dbReference type="Proteomes" id="UP000570517">
    <property type="component" value="Unassembled WGS sequence"/>
</dbReference>
<dbReference type="EMBL" id="JABFYL010000049">
    <property type="protein sequence ID" value="NVN53473.1"/>
    <property type="molecule type" value="Genomic_DNA"/>
</dbReference>
<dbReference type="AlphaFoldDB" id="A0A850PYG8"/>
<proteinExistence type="predicted"/>
<comment type="caution">
    <text evidence="1">The sequence shown here is derived from an EMBL/GenBank/DDBJ whole genome shotgun (WGS) entry which is preliminary data.</text>
</comment>
<keyword evidence="2" id="KW-1185">Reference proteome</keyword>
<sequence length="63" mass="6519">MGLELEHVTVFVPVGAIRSAFTCGNCCQQHALAGGYPLRAPGPDPISQAYIVDIVCSNSGVTS</sequence>
<evidence type="ECO:0000313" key="2">
    <source>
        <dbReference type="Proteomes" id="UP000570517"/>
    </source>
</evidence>
<protein>
    <submittedName>
        <fullName evidence="1">Uncharacterized protein</fullName>
    </submittedName>
</protein>